<dbReference type="RefSeq" id="WP_235132892.1">
    <property type="nucleotide sequence ID" value="NZ_JACSGT010000003.1"/>
</dbReference>
<gene>
    <name evidence="2" type="ORF">H9Q08_20470</name>
</gene>
<keyword evidence="3" id="KW-1185">Reference proteome</keyword>
<organism evidence="2 3">
    <name type="scientific">Chryseobacterium indicum</name>
    <dbReference type="NCBI Taxonomy" id="2766954"/>
    <lineage>
        <taxon>Bacteria</taxon>
        <taxon>Pseudomonadati</taxon>
        <taxon>Bacteroidota</taxon>
        <taxon>Flavobacteriia</taxon>
        <taxon>Flavobacteriales</taxon>
        <taxon>Weeksellaceae</taxon>
        <taxon>Chryseobacterium group</taxon>
        <taxon>Chryseobacterium</taxon>
    </lineage>
</organism>
<sequence>MKKNLAVRLVFIFLALILYSCRTDESVREEERADQEKIMAFVKFHEKSTVSRFADEGSYAYPFAEIIENYFYNHPDYAGMFIKDVGTIDLQVASQTFLDGEEKIVLFPILEDKKVTAIIQCTVNADETYVSFKVLKTEVPADMQDAIRDFQEYYDNKTSETAREKSIQEVIITIYLPRNWTGSGIDYNPWGSSGSGAGGTMNGGSGIHGSGGSGNSGSQNQNPCEKTKSVISRSLTKPTI</sequence>
<accession>A0ABS9CD23</accession>
<dbReference type="Proteomes" id="UP001430374">
    <property type="component" value="Unassembled WGS sequence"/>
</dbReference>
<dbReference type="EMBL" id="JACSGT010000003">
    <property type="protein sequence ID" value="MCF2221637.1"/>
    <property type="molecule type" value="Genomic_DNA"/>
</dbReference>
<evidence type="ECO:0000313" key="3">
    <source>
        <dbReference type="Proteomes" id="UP001430374"/>
    </source>
</evidence>
<dbReference type="PROSITE" id="PS51257">
    <property type="entry name" value="PROKAR_LIPOPROTEIN"/>
    <property type="match status" value="1"/>
</dbReference>
<feature type="compositionally biased region" description="Polar residues" evidence="1">
    <location>
        <begin position="219"/>
        <end position="240"/>
    </location>
</feature>
<comment type="caution">
    <text evidence="2">The sequence shown here is derived from an EMBL/GenBank/DDBJ whole genome shotgun (WGS) entry which is preliminary data.</text>
</comment>
<name>A0ABS9CD23_9FLAO</name>
<proteinExistence type="predicted"/>
<evidence type="ECO:0000256" key="1">
    <source>
        <dbReference type="SAM" id="MobiDB-lite"/>
    </source>
</evidence>
<reference evidence="2" key="1">
    <citation type="submission" date="2021-08" db="EMBL/GenBank/DDBJ databases">
        <title>Complete genome sequence of Chryseobacterium sp strain PS-8.</title>
        <authorList>
            <person name="Das S.K."/>
        </authorList>
    </citation>
    <scope>NUCLEOTIDE SEQUENCE</scope>
    <source>
        <strain evidence="2">PS-8</strain>
    </source>
</reference>
<protein>
    <submittedName>
        <fullName evidence="2">Uncharacterized protein</fullName>
    </submittedName>
</protein>
<evidence type="ECO:0000313" key="2">
    <source>
        <dbReference type="EMBL" id="MCF2221637.1"/>
    </source>
</evidence>
<feature type="region of interest" description="Disordered" evidence="1">
    <location>
        <begin position="196"/>
        <end position="240"/>
    </location>
</feature>
<feature type="compositionally biased region" description="Gly residues" evidence="1">
    <location>
        <begin position="196"/>
        <end position="215"/>
    </location>
</feature>